<proteinExistence type="predicted"/>
<gene>
    <name evidence="1" type="ORF">EDE11_11665</name>
</gene>
<dbReference type="Proteomes" id="UP000295649">
    <property type="component" value="Unassembled WGS sequence"/>
</dbReference>
<reference evidence="1 2" key="1">
    <citation type="submission" date="2019-03" db="EMBL/GenBank/DDBJ databases">
        <title>Systems level insights into methane cycling in arid and semi-arid ecosystems.</title>
        <authorList>
            <person name="Kalyuzhnaya M."/>
        </authorList>
    </citation>
    <scope>NUCLEOTIDE SEQUENCE [LARGE SCALE GENOMIC DNA]</scope>
    <source>
        <strain evidence="1 2">S-1</strain>
    </source>
</reference>
<sequence>MVQRLYRTLYDNVAEQRWLEARDILGHLRMLDGQN</sequence>
<accession>A0ABY2CMX3</accession>
<comment type="caution">
    <text evidence="1">The sequence shown here is derived from an EMBL/GenBank/DDBJ whole genome shotgun (WGS) entry which is preliminary data.</text>
</comment>
<evidence type="ECO:0000313" key="2">
    <source>
        <dbReference type="Proteomes" id="UP000295649"/>
    </source>
</evidence>
<keyword evidence="2" id="KW-1185">Reference proteome</keyword>
<organism evidence="1 2">
    <name type="scientific">Methylomonas methanica</name>
    <dbReference type="NCBI Taxonomy" id="421"/>
    <lineage>
        <taxon>Bacteria</taxon>
        <taxon>Pseudomonadati</taxon>
        <taxon>Pseudomonadota</taxon>
        <taxon>Gammaproteobacteria</taxon>
        <taxon>Methylococcales</taxon>
        <taxon>Methylococcaceae</taxon>
        <taxon>Methylomonas</taxon>
    </lineage>
</organism>
<evidence type="ECO:0000313" key="1">
    <source>
        <dbReference type="EMBL" id="TCV81177.1"/>
    </source>
</evidence>
<name>A0ABY2CMX3_METMH</name>
<dbReference type="EMBL" id="SMCN01000016">
    <property type="protein sequence ID" value="TCV81177.1"/>
    <property type="molecule type" value="Genomic_DNA"/>
</dbReference>
<protein>
    <submittedName>
        <fullName evidence="1">Uncharacterized protein</fullName>
    </submittedName>
</protein>